<dbReference type="PROSITE" id="PS51387">
    <property type="entry name" value="FAD_PCMH"/>
    <property type="match status" value="1"/>
</dbReference>
<dbReference type="Gene3D" id="3.30.465.10">
    <property type="match status" value="1"/>
</dbReference>
<evidence type="ECO:0000313" key="5">
    <source>
        <dbReference type="EMBL" id="RXF72825.1"/>
    </source>
</evidence>
<dbReference type="AlphaFoldDB" id="A0A4Q0MHG1"/>
<evidence type="ECO:0000313" key="6">
    <source>
        <dbReference type="Proteomes" id="UP000289708"/>
    </source>
</evidence>
<dbReference type="Gene3D" id="3.30.43.10">
    <property type="entry name" value="Uridine Diphospho-n-acetylenolpyruvylglucosamine Reductase, domain 2"/>
    <property type="match status" value="1"/>
</dbReference>
<accession>A0A4Q0MHG1</accession>
<dbReference type="Proteomes" id="UP000289708">
    <property type="component" value="Unassembled WGS sequence"/>
</dbReference>
<evidence type="ECO:0000259" key="4">
    <source>
        <dbReference type="PROSITE" id="PS51387"/>
    </source>
</evidence>
<dbReference type="GO" id="GO:0016491">
    <property type="term" value="F:oxidoreductase activity"/>
    <property type="evidence" value="ECO:0007669"/>
    <property type="project" value="UniProtKB-KW"/>
</dbReference>
<sequence length="288" mass="29922">MKASRFALERPRDLEEAGALLAGAGGLAKVLAGGQSLGPMLNLRLVEPALVVDVSGVAELRRFDHEGGTLVIGACCTHADIEDGRVPDVGADMLARVASGIAYRAVRNRGTIGGSLSHADPAADWLSALSALGATVEIASRSGRHRLAIGDFVTGALETSLQADEVLAAVRIPMVPETARFGFVKHARKVGEFAHAIGAALIDPERGTGRCVIGAIDAPPLVFPDASVLFGGSIRPGFASEFDRSVADRALIDAGVTDPVARHVHIEILRRAVIQAEGEPLVETRAAA</sequence>
<dbReference type="InterPro" id="IPR036318">
    <property type="entry name" value="FAD-bd_PCMH-like_sf"/>
</dbReference>
<feature type="domain" description="FAD-binding PCMH-type" evidence="4">
    <location>
        <begin position="1"/>
        <end position="177"/>
    </location>
</feature>
<dbReference type="InterPro" id="IPR016167">
    <property type="entry name" value="FAD-bd_PCMH_sub1"/>
</dbReference>
<evidence type="ECO:0000256" key="1">
    <source>
        <dbReference type="ARBA" id="ARBA00022630"/>
    </source>
</evidence>
<name>A0A4Q0MHG1_9HYPH</name>
<dbReference type="GO" id="GO:0071949">
    <property type="term" value="F:FAD binding"/>
    <property type="evidence" value="ECO:0007669"/>
    <property type="project" value="InterPro"/>
</dbReference>
<dbReference type="InterPro" id="IPR016166">
    <property type="entry name" value="FAD-bd_PCMH"/>
</dbReference>
<dbReference type="SUPFAM" id="SSF56176">
    <property type="entry name" value="FAD-binding/transporter-associated domain-like"/>
    <property type="match status" value="1"/>
</dbReference>
<dbReference type="PANTHER" id="PTHR42659">
    <property type="entry name" value="XANTHINE DEHYDROGENASE SUBUNIT C-RELATED"/>
    <property type="match status" value="1"/>
</dbReference>
<dbReference type="Pfam" id="PF00941">
    <property type="entry name" value="FAD_binding_5"/>
    <property type="match status" value="1"/>
</dbReference>
<organism evidence="5 6">
    <name type="scientific">Hansschlegelia zhihuaiae</name>
    <dbReference type="NCBI Taxonomy" id="405005"/>
    <lineage>
        <taxon>Bacteria</taxon>
        <taxon>Pseudomonadati</taxon>
        <taxon>Pseudomonadota</taxon>
        <taxon>Alphaproteobacteria</taxon>
        <taxon>Hyphomicrobiales</taxon>
        <taxon>Methylopilaceae</taxon>
        <taxon>Hansschlegelia</taxon>
    </lineage>
</organism>
<keyword evidence="6" id="KW-1185">Reference proteome</keyword>
<keyword evidence="1" id="KW-0285">Flavoprotein</keyword>
<dbReference type="OrthoDB" id="9793944at2"/>
<keyword evidence="3" id="KW-0560">Oxidoreductase</keyword>
<reference evidence="5 6" key="1">
    <citation type="submission" date="2018-12" db="EMBL/GenBank/DDBJ databases">
        <title>bacterium Hansschlegelia zhihuaiae S113.</title>
        <authorList>
            <person name="He J."/>
        </authorList>
    </citation>
    <scope>NUCLEOTIDE SEQUENCE [LARGE SCALE GENOMIC DNA]</scope>
    <source>
        <strain evidence="5 6">S 113</strain>
    </source>
</reference>
<comment type="caution">
    <text evidence="5">The sequence shown here is derived from an EMBL/GenBank/DDBJ whole genome shotgun (WGS) entry which is preliminary data.</text>
</comment>
<dbReference type="InterPro" id="IPR002346">
    <property type="entry name" value="Mopterin_DH_FAD-bd"/>
</dbReference>
<protein>
    <submittedName>
        <fullName evidence="5">Carbon monoxide dehydrogenase</fullName>
    </submittedName>
</protein>
<dbReference type="InterPro" id="IPR051312">
    <property type="entry name" value="Diverse_Substr_Oxidored"/>
</dbReference>
<dbReference type="PANTHER" id="PTHR42659:SF2">
    <property type="entry name" value="XANTHINE DEHYDROGENASE SUBUNIT C-RELATED"/>
    <property type="match status" value="1"/>
</dbReference>
<proteinExistence type="predicted"/>
<dbReference type="EMBL" id="RYFI01000012">
    <property type="protein sequence ID" value="RXF72825.1"/>
    <property type="molecule type" value="Genomic_DNA"/>
</dbReference>
<evidence type="ECO:0000256" key="2">
    <source>
        <dbReference type="ARBA" id="ARBA00022827"/>
    </source>
</evidence>
<evidence type="ECO:0000256" key="3">
    <source>
        <dbReference type="ARBA" id="ARBA00023002"/>
    </source>
</evidence>
<keyword evidence="2" id="KW-0274">FAD</keyword>
<dbReference type="InterPro" id="IPR016169">
    <property type="entry name" value="FAD-bd_PCMH_sub2"/>
</dbReference>
<dbReference type="RefSeq" id="WP_128777986.1">
    <property type="nucleotide sequence ID" value="NZ_RYFI01000012.1"/>
</dbReference>
<gene>
    <name evidence="5" type="ORF">EK403_13400</name>
</gene>